<feature type="DNA-binding region" description="OmpR/PhoB-type" evidence="5">
    <location>
        <begin position="1"/>
        <end position="103"/>
    </location>
</feature>
<keyword evidence="3 5" id="KW-0238">DNA-binding</keyword>
<dbReference type="InterPro" id="IPR016032">
    <property type="entry name" value="Sig_transdc_resp-reg_C-effctor"/>
</dbReference>
<evidence type="ECO:0000256" key="3">
    <source>
        <dbReference type="ARBA" id="ARBA00023125"/>
    </source>
</evidence>
<evidence type="ECO:0000256" key="4">
    <source>
        <dbReference type="ARBA" id="ARBA00023163"/>
    </source>
</evidence>
<comment type="caution">
    <text evidence="7">The sequence shown here is derived from an EMBL/GenBank/DDBJ whole genome shotgun (WGS) entry which is preliminary data.</text>
</comment>
<sequence>MLIDDQPTFTFTLLGPVQAWHRGAETDLGSPQQRTTLAMLLLREGSAVTLDELIANMWGSEPPRSAATTIRTYVSRLRAIFIPADPAQATRIDSVGGGYVLHTPRQGVDLFRFSRHTASAADAARRLNWREVAAAQQQAVDAAAGQPLAGAIGPYMQAQRSRLQQLVTAARLDLMHALLRQGRHREVLPELTTMVAEHPLWEEVQALYMTALAGSGRIAEALEHYRTARRDLVEQLGIEPGTQLRRAHQQILDNNVATATPPGRVMTRQRQRRHQMRLVRHRTAS</sequence>
<keyword evidence="2" id="KW-0805">Transcription regulation</keyword>
<proteinExistence type="inferred from homology"/>
<dbReference type="SMART" id="SM00862">
    <property type="entry name" value="Trans_reg_C"/>
    <property type="match status" value="1"/>
</dbReference>
<dbReference type="RefSeq" id="WP_204013588.1">
    <property type="nucleotide sequence ID" value="NZ_BOOZ01000048.1"/>
</dbReference>
<dbReference type="SMART" id="SM01043">
    <property type="entry name" value="BTAD"/>
    <property type="match status" value="1"/>
</dbReference>
<evidence type="ECO:0000259" key="6">
    <source>
        <dbReference type="PROSITE" id="PS51755"/>
    </source>
</evidence>
<dbReference type="InterPro" id="IPR011990">
    <property type="entry name" value="TPR-like_helical_dom_sf"/>
</dbReference>
<name>A0ABQ4I305_9ACTN</name>
<dbReference type="InterPro" id="IPR051677">
    <property type="entry name" value="AfsR-DnrI-RedD_regulator"/>
</dbReference>
<dbReference type="Pfam" id="PF03704">
    <property type="entry name" value="BTAD"/>
    <property type="match status" value="1"/>
</dbReference>
<keyword evidence="8" id="KW-1185">Reference proteome</keyword>
<evidence type="ECO:0000313" key="8">
    <source>
        <dbReference type="Proteomes" id="UP000647017"/>
    </source>
</evidence>
<protein>
    <recommendedName>
        <fullName evidence="6">OmpR/PhoB-type domain-containing protein</fullName>
    </recommendedName>
</protein>
<dbReference type="InterPro" id="IPR036388">
    <property type="entry name" value="WH-like_DNA-bd_sf"/>
</dbReference>
<comment type="similarity">
    <text evidence="1">Belongs to the AfsR/DnrI/RedD regulatory family.</text>
</comment>
<gene>
    <name evidence="7" type="ORF">Van01_55080</name>
</gene>
<dbReference type="CDD" id="cd15831">
    <property type="entry name" value="BTAD"/>
    <property type="match status" value="1"/>
</dbReference>
<dbReference type="PANTHER" id="PTHR35807">
    <property type="entry name" value="TRANSCRIPTIONAL REGULATOR REDD-RELATED"/>
    <property type="match status" value="1"/>
</dbReference>
<evidence type="ECO:0000256" key="5">
    <source>
        <dbReference type="PROSITE-ProRule" id="PRU01091"/>
    </source>
</evidence>
<dbReference type="SUPFAM" id="SSF48452">
    <property type="entry name" value="TPR-like"/>
    <property type="match status" value="1"/>
</dbReference>
<organism evidence="7 8">
    <name type="scientific">Micromonospora andamanensis</name>
    <dbReference type="NCBI Taxonomy" id="1287068"/>
    <lineage>
        <taxon>Bacteria</taxon>
        <taxon>Bacillati</taxon>
        <taxon>Actinomycetota</taxon>
        <taxon>Actinomycetes</taxon>
        <taxon>Micromonosporales</taxon>
        <taxon>Micromonosporaceae</taxon>
        <taxon>Micromonospora</taxon>
    </lineage>
</organism>
<accession>A0ABQ4I305</accession>
<dbReference type="EMBL" id="BOOZ01000048">
    <property type="protein sequence ID" value="GIJ12294.1"/>
    <property type="molecule type" value="Genomic_DNA"/>
</dbReference>
<dbReference type="PROSITE" id="PS51755">
    <property type="entry name" value="OMPR_PHOB"/>
    <property type="match status" value="1"/>
</dbReference>
<evidence type="ECO:0000256" key="1">
    <source>
        <dbReference type="ARBA" id="ARBA00005820"/>
    </source>
</evidence>
<evidence type="ECO:0000256" key="2">
    <source>
        <dbReference type="ARBA" id="ARBA00023015"/>
    </source>
</evidence>
<dbReference type="InterPro" id="IPR001867">
    <property type="entry name" value="OmpR/PhoB-type_DNA-bd"/>
</dbReference>
<dbReference type="Gene3D" id="1.25.40.10">
    <property type="entry name" value="Tetratricopeptide repeat domain"/>
    <property type="match status" value="1"/>
</dbReference>
<reference evidence="7 8" key="1">
    <citation type="submission" date="2021-01" db="EMBL/GenBank/DDBJ databases">
        <title>Whole genome shotgun sequence of Verrucosispora andamanensis NBRC 109075.</title>
        <authorList>
            <person name="Komaki H."/>
            <person name="Tamura T."/>
        </authorList>
    </citation>
    <scope>NUCLEOTIDE SEQUENCE [LARGE SCALE GENOMIC DNA]</scope>
    <source>
        <strain evidence="7 8">NBRC 109075</strain>
    </source>
</reference>
<dbReference type="Gene3D" id="1.10.10.10">
    <property type="entry name" value="Winged helix-like DNA-binding domain superfamily/Winged helix DNA-binding domain"/>
    <property type="match status" value="1"/>
</dbReference>
<dbReference type="SUPFAM" id="SSF46894">
    <property type="entry name" value="C-terminal effector domain of the bipartite response regulators"/>
    <property type="match status" value="1"/>
</dbReference>
<dbReference type="Pfam" id="PF00486">
    <property type="entry name" value="Trans_reg_C"/>
    <property type="match status" value="1"/>
</dbReference>
<dbReference type="Proteomes" id="UP000647017">
    <property type="component" value="Unassembled WGS sequence"/>
</dbReference>
<keyword evidence="4" id="KW-0804">Transcription</keyword>
<evidence type="ECO:0000313" key="7">
    <source>
        <dbReference type="EMBL" id="GIJ12294.1"/>
    </source>
</evidence>
<dbReference type="InterPro" id="IPR005158">
    <property type="entry name" value="BTAD"/>
</dbReference>
<feature type="domain" description="OmpR/PhoB-type" evidence="6">
    <location>
        <begin position="1"/>
        <end position="103"/>
    </location>
</feature>
<dbReference type="PANTHER" id="PTHR35807:SF1">
    <property type="entry name" value="TRANSCRIPTIONAL REGULATOR REDD"/>
    <property type="match status" value="1"/>
</dbReference>